<dbReference type="InterPro" id="IPR036286">
    <property type="entry name" value="LexA/Signal_pep-like_sf"/>
</dbReference>
<proteinExistence type="inferred from homology"/>
<organism evidence="15 16">
    <name type="scientific">Oldenlandia corymbosa var. corymbosa</name>
    <dbReference type="NCBI Taxonomy" id="529605"/>
    <lineage>
        <taxon>Eukaryota</taxon>
        <taxon>Viridiplantae</taxon>
        <taxon>Streptophyta</taxon>
        <taxon>Embryophyta</taxon>
        <taxon>Tracheophyta</taxon>
        <taxon>Spermatophyta</taxon>
        <taxon>Magnoliopsida</taxon>
        <taxon>eudicotyledons</taxon>
        <taxon>Gunneridae</taxon>
        <taxon>Pentapetalae</taxon>
        <taxon>asterids</taxon>
        <taxon>lamiids</taxon>
        <taxon>Gentianales</taxon>
        <taxon>Rubiaceae</taxon>
        <taxon>Rubioideae</taxon>
        <taxon>Spermacoceae</taxon>
        <taxon>Hedyotis-Oldenlandia complex</taxon>
        <taxon>Oldenlandia</taxon>
    </lineage>
</organism>
<dbReference type="EC" id="3.4.21.89" evidence="4"/>
<comment type="function">
    <text evidence="13">Catalytic component of the signal peptidase complex (SPC) which catalyzes the cleavage of N-terminal signal sequences from nascent proteins as they are translocated into the lumen of the endoplasmic reticulum. Specifically cleaves N-terminal signal peptides that contain a hydrophobic alpha-helix (h-region) shorter than 18-20 amino acids.</text>
</comment>
<dbReference type="NCBIfam" id="TIGR02228">
    <property type="entry name" value="sigpep_I_arch"/>
    <property type="match status" value="1"/>
</dbReference>
<dbReference type="AlphaFoldDB" id="A0AAV1E3H8"/>
<dbReference type="Pfam" id="PF00717">
    <property type="entry name" value="Peptidase_S24"/>
    <property type="match status" value="1"/>
</dbReference>
<name>A0AAV1E3H8_OLDCO</name>
<dbReference type="InterPro" id="IPR001733">
    <property type="entry name" value="Peptidase_S26B"/>
</dbReference>
<evidence type="ECO:0000256" key="3">
    <source>
        <dbReference type="ARBA" id="ARBA00011035"/>
    </source>
</evidence>
<dbReference type="GO" id="GO:0009003">
    <property type="term" value="F:signal peptidase activity"/>
    <property type="evidence" value="ECO:0007669"/>
    <property type="project" value="UniProtKB-EC"/>
</dbReference>
<dbReference type="GO" id="GO:0006465">
    <property type="term" value="P:signal peptide processing"/>
    <property type="evidence" value="ECO:0007669"/>
    <property type="project" value="InterPro"/>
</dbReference>
<evidence type="ECO:0000256" key="11">
    <source>
        <dbReference type="ARBA" id="ARBA00022989"/>
    </source>
</evidence>
<evidence type="ECO:0000256" key="9">
    <source>
        <dbReference type="ARBA" id="ARBA00022801"/>
    </source>
</evidence>
<evidence type="ECO:0000256" key="1">
    <source>
        <dbReference type="ARBA" id="ARBA00000677"/>
    </source>
</evidence>
<keyword evidence="12" id="KW-0472">Membrane</keyword>
<keyword evidence="16" id="KW-1185">Reference proteome</keyword>
<dbReference type="EMBL" id="OX459124">
    <property type="protein sequence ID" value="CAI9114002.1"/>
    <property type="molecule type" value="Genomic_DNA"/>
</dbReference>
<comment type="subcellular location">
    <subcellularLocation>
        <location evidence="2">Endoplasmic reticulum membrane</location>
        <topology evidence="2">Single-pass type II membrane protein</topology>
    </subcellularLocation>
</comment>
<keyword evidence="8" id="KW-0812">Transmembrane</keyword>
<keyword evidence="10" id="KW-0735">Signal-anchor</keyword>
<dbReference type="FunFam" id="2.10.109.10:FF:000003">
    <property type="entry name" value="Signal peptidase complex catalytic subunit SEC11"/>
    <property type="match status" value="1"/>
</dbReference>
<keyword evidence="11" id="KW-1133">Transmembrane helix</keyword>
<evidence type="ECO:0000256" key="7">
    <source>
        <dbReference type="ARBA" id="ARBA00022670"/>
    </source>
</evidence>
<evidence type="ECO:0000256" key="13">
    <source>
        <dbReference type="ARBA" id="ARBA00045533"/>
    </source>
</evidence>
<dbReference type="PANTHER" id="PTHR10806:SF6">
    <property type="entry name" value="SIGNAL PEPTIDASE COMPLEX CATALYTIC SUBUNIT SEC11"/>
    <property type="match status" value="1"/>
</dbReference>
<evidence type="ECO:0000256" key="6">
    <source>
        <dbReference type="ARBA" id="ARBA00021755"/>
    </source>
</evidence>
<dbReference type="SUPFAM" id="SSF51306">
    <property type="entry name" value="LexA/Signal peptidase"/>
    <property type="match status" value="1"/>
</dbReference>
<keyword evidence="9" id="KW-0378">Hydrolase</keyword>
<dbReference type="PANTHER" id="PTHR10806">
    <property type="entry name" value="SIGNAL PEPTIDASE COMPLEX CATALYTIC SUBUNIT SEC11"/>
    <property type="match status" value="1"/>
</dbReference>
<evidence type="ECO:0000256" key="8">
    <source>
        <dbReference type="ARBA" id="ARBA00022692"/>
    </source>
</evidence>
<evidence type="ECO:0000313" key="15">
    <source>
        <dbReference type="EMBL" id="CAI9114002.1"/>
    </source>
</evidence>
<dbReference type="InterPro" id="IPR015927">
    <property type="entry name" value="Peptidase_S24_S26A/B/C"/>
</dbReference>
<sequence length="184" mass="20569">MDLMGWIGSSVESLKSIRIRKALNEAISIGVLVSTALILWKTLMVITGTESPMVVVVSGSMEPGFKRGDILFLHMTEKPVRAGEIVVFKIDDRPVPIVHRVIKVHERKDTKEVFFLTKGDNNKMNDIALYAPGQDWLEQRHIMGRAVGVLRYIGWMTIILTEQPIVKYAIIGAVGLMVIIVSKD</sequence>
<feature type="domain" description="Peptidase S24/S26A/S26B/S26C" evidence="14">
    <location>
        <begin position="40"/>
        <end position="147"/>
    </location>
</feature>
<comment type="catalytic activity">
    <reaction evidence="1">
        <text>Cleavage of hydrophobic, N-terminal signal or leader sequences from secreted and periplasmic proteins.</text>
        <dbReference type="EC" id="3.4.21.89"/>
    </reaction>
</comment>
<dbReference type="GO" id="GO:0005787">
    <property type="term" value="C:signal peptidase complex"/>
    <property type="evidence" value="ECO:0007669"/>
    <property type="project" value="UniProtKB-ARBA"/>
</dbReference>
<keyword evidence="7" id="KW-0645">Protease</keyword>
<evidence type="ECO:0000259" key="14">
    <source>
        <dbReference type="Pfam" id="PF00717"/>
    </source>
</evidence>
<evidence type="ECO:0000256" key="2">
    <source>
        <dbReference type="ARBA" id="ARBA00004648"/>
    </source>
</evidence>
<dbReference type="Proteomes" id="UP001161247">
    <property type="component" value="Chromosome 7"/>
</dbReference>
<evidence type="ECO:0000256" key="4">
    <source>
        <dbReference type="ARBA" id="ARBA00013208"/>
    </source>
</evidence>
<evidence type="ECO:0000256" key="10">
    <source>
        <dbReference type="ARBA" id="ARBA00022968"/>
    </source>
</evidence>
<comment type="similarity">
    <text evidence="3">Belongs to the peptidase S26B family.</text>
</comment>
<dbReference type="Gene3D" id="2.10.109.10">
    <property type="entry name" value="Umud Fragment, subunit A"/>
    <property type="match status" value="1"/>
</dbReference>
<dbReference type="PRINTS" id="PR00728">
    <property type="entry name" value="SIGNALPTASE"/>
</dbReference>
<protein>
    <recommendedName>
        <fullName evidence="5">Signal peptidase complex catalytic subunit SEC11</fullName>
        <ecNumber evidence="4">3.4.21.89</ecNumber>
    </recommendedName>
    <alternativeName>
        <fullName evidence="6">Signal peptidase complex catalytic subunit sec11</fullName>
    </alternativeName>
</protein>
<evidence type="ECO:0000256" key="12">
    <source>
        <dbReference type="ARBA" id="ARBA00023136"/>
    </source>
</evidence>
<accession>A0AAV1E3H8</accession>
<evidence type="ECO:0000313" key="16">
    <source>
        <dbReference type="Proteomes" id="UP001161247"/>
    </source>
</evidence>
<gene>
    <name evidence="15" type="ORF">OLC1_LOCUS20881</name>
</gene>
<reference evidence="15" key="1">
    <citation type="submission" date="2023-03" db="EMBL/GenBank/DDBJ databases">
        <authorList>
            <person name="Julca I."/>
        </authorList>
    </citation>
    <scope>NUCLEOTIDE SEQUENCE</scope>
</reference>
<evidence type="ECO:0000256" key="5">
    <source>
        <dbReference type="ARBA" id="ARBA00019685"/>
    </source>
</evidence>
<dbReference type="CDD" id="cd06462">
    <property type="entry name" value="Peptidase_S24_S26"/>
    <property type="match status" value="1"/>
</dbReference>